<name>A0A1I6SL38_9BACL</name>
<comment type="cofactor">
    <cofactor evidence="1">
        <name>Mn(2+)</name>
        <dbReference type="ChEBI" id="CHEBI:29035"/>
    </cofactor>
</comment>
<dbReference type="InterPro" id="IPR036691">
    <property type="entry name" value="Endo/exonu/phosph_ase_sf"/>
</dbReference>
<dbReference type="PANTHER" id="PTHR15822:SF4">
    <property type="entry name" value="TYROSYL-DNA PHOSPHODIESTERASE 2"/>
    <property type="match status" value="1"/>
</dbReference>
<keyword evidence="6 10" id="KW-0378">Hydrolase</keyword>
<dbReference type="GO" id="GO:0046872">
    <property type="term" value="F:metal ion binding"/>
    <property type="evidence" value="ECO:0007669"/>
    <property type="project" value="UniProtKB-KW"/>
</dbReference>
<dbReference type="Proteomes" id="UP000198660">
    <property type="component" value="Unassembled WGS sequence"/>
</dbReference>
<dbReference type="AlphaFoldDB" id="A0A1I6SL38"/>
<keyword evidence="10" id="KW-0255">Endonuclease</keyword>
<dbReference type="SUPFAM" id="SSF56219">
    <property type="entry name" value="DNase I-like"/>
    <property type="match status" value="1"/>
</dbReference>
<accession>A0A1I6SL38</accession>
<dbReference type="EMBL" id="FPAA01000007">
    <property type="protein sequence ID" value="SFS77649.1"/>
    <property type="molecule type" value="Genomic_DNA"/>
</dbReference>
<dbReference type="GO" id="GO:0004527">
    <property type="term" value="F:exonuclease activity"/>
    <property type="evidence" value="ECO:0007669"/>
    <property type="project" value="UniProtKB-KW"/>
</dbReference>
<organism evidence="10 11">
    <name type="scientific">Marininema halotolerans</name>
    <dbReference type="NCBI Taxonomy" id="1155944"/>
    <lineage>
        <taxon>Bacteria</taxon>
        <taxon>Bacillati</taxon>
        <taxon>Bacillota</taxon>
        <taxon>Bacilli</taxon>
        <taxon>Bacillales</taxon>
        <taxon>Thermoactinomycetaceae</taxon>
        <taxon>Marininema</taxon>
    </lineage>
</organism>
<evidence type="ECO:0000256" key="1">
    <source>
        <dbReference type="ARBA" id="ARBA00001936"/>
    </source>
</evidence>
<dbReference type="InterPro" id="IPR005135">
    <property type="entry name" value="Endo/exonuclease/phosphatase"/>
</dbReference>
<dbReference type="RefSeq" id="WP_091837369.1">
    <property type="nucleotide sequence ID" value="NZ_FPAA01000007.1"/>
</dbReference>
<evidence type="ECO:0000256" key="7">
    <source>
        <dbReference type="ARBA" id="ARBA00022842"/>
    </source>
</evidence>
<sequence length="321" mass="35611">MLQNRTITVMTLNAYVGTNLGPLFSTTATQLPIRVTEVFRQFLATNIPSRVNGFAAEIKRARPDIVGLYEMDIVQLLAPSGSGAPSATYDFLNLLLKALRRMGLHYRVIAIGKNYDGLAPASTGYTVRLFDRNIILARRGAPLSFSNVQNFNFNQNTVITLGGRPFPILHGFSTVDVVAYGKKFRFAAAHLDGYTASVRFAQVNQLIRTLANPPLPVVLVGDFNSNALRNGRVYRRVLRAGYTDAWTQKGIGPGPTYGFDYDLLNVGNSLFERVDYILYKGKKAFTVRKIFREGQTQRARIPSSPLWPSDTASVVAQLRLN</sequence>
<keyword evidence="8" id="KW-0234">DNA repair</keyword>
<dbReference type="GO" id="GO:0004519">
    <property type="term" value="F:endonuclease activity"/>
    <property type="evidence" value="ECO:0007669"/>
    <property type="project" value="UniProtKB-KW"/>
</dbReference>
<evidence type="ECO:0000256" key="2">
    <source>
        <dbReference type="ARBA" id="ARBA00001946"/>
    </source>
</evidence>
<dbReference type="PANTHER" id="PTHR15822">
    <property type="entry name" value="TRAF AND TNF RECEPTOR-ASSOCIATED PROTEIN"/>
    <property type="match status" value="1"/>
</dbReference>
<evidence type="ECO:0000256" key="4">
    <source>
        <dbReference type="ARBA" id="ARBA00022723"/>
    </source>
</evidence>
<proteinExistence type="predicted"/>
<evidence type="ECO:0000259" key="9">
    <source>
        <dbReference type="Pfam" id="PF03372"/>
    </source>
</evidence>
<evidence type="ECO:0000313" key="11">
    <source>
        <dbReference type="Proteomes" id="UP000198660"/>
    </source>
</evidence>
<evidence type="ECO:0000256" key="3">
    <source>
        <dbReference type="ARBA" id="ARBA00022722"/>
    </source>
</evidence>
<dbReference type="Gene3D" id="3.60.10.10">
    <property type="entry name" value="Endonuclease/exonuclease/phosphatase"/>
    <property type="match status" value="1"/>
</dbReference>
<reference evidence="11" key="1">
    <citation type="submission" date="2016-10" db="EMBL/GenBank/DDBJ databases">
        <authorList>
            <person name="Varghese N."/>
            <person name="Submissions S."/>
        </authorList>
    </citation>
    <scope>NUCLEOTIDE SEQUENCE [LARGE SCALE GENOMIC DNA]</scope>
    <source>
        <strain evidence="11">DSM 45789</strain>
    </source>
</reference>
<keyword evidence="3" id="KW-0540">Nuclease</keyword>
<evidence type="ECO:0000313" key="10">
    <source>
        <dbReference type="EMBL" id="SFS77649.1"/>
    </source>
</evidence>
<evidence type="ECO:0000256" key="8">
    <source>
        <dbReference type="ARBA" id="ARBA00023204"/>
    </source>
</evidence>
<protein>
    <submittedName>
        <fullName evidence="10">Metal-dependent hydrolase, endonuclease/exonuclease/phosphatase family</fullName>
    </submittedName>
</protein>
<gene>
    <name evidence="10" type="ORF">SAMN05444972_107175</name>
</gene>
<evidence type="ECO:0000256" key="6">
    <source>
        <dbReference type="ARBA" id="ARBA00022801"/>
    </source>
</evidence>
<dbReference type="InterPro" id="IPR051547">
    <property type="entry name" value="TDP2-like"/>
</dbReference>
<keyword evidence="7" id="KW-0460">Magnesium</keyword>
<dbReference type="OrthoDB" id="9812537at2"/>
<comment type="cofactor">
    <cofactor evidence="2">
        <name>Mg(2+)</name>
        <dbReference type="ChEBI" id="CHEBI:18420"/>
    </cofactor>
</comment>
<keyword evidence="4" id="KW-0479">Metal-binding</keyword>
<dbReference type="Pfam" id="PF03372">
    <property type="entry name" value="Exo_endo_phos"/>
    <property type="match status" value="1"/>
</dbReference>
<keyword evidence="10" id="KW-0269">Exonuclease</keyword>
<evidence type="ECO:0000256" key="5">
    <source>
        <dbReference type="ARBA" id="ARBA00022763"/>
    </source>
</evidence>
<dbReference type="GO" id="GO:0006281">
    <property type="term" value="P:DNA repair"/>
    <property type="evidence" value="ECO:0007669"/>
    <property type="project" value="UniProtKB-KW"/>
</dbReference>
<keyword evidence="11" id="KW-1185">Reference proteome</keyword>
<keyword evidence="5" id="KW-0227">DNA damage</keyword>
<feature type="domain" description="Endonuclease/exonuclease/phosphatase" evidence="9">
    <location>
        <begin position="51"/>
        <end position="310"/>
    </location>
</feature>